<gene>
    <name evidence="2" type="ORF">NM961_13060</name>
</gene>
<evidence type="ECO:0000313" key="2">
    <source>
        <dbReference type="EMBL" id="MCQ4165642.1"/>
    </source>
</evidence>
<name>A0ABT1QTP3_9GAMM</name>
<accession>A0ABT1QTP3</accession>
<dbReference type="InterPro" id="IPR039366">
    <property type="entry name" value="Pilotin"/>
</dbReference>
<evidence type="ECO:0000256" key="1">
    <source>
        <dbReference type="SAM" id="SignalP"/>
    </source>
</evidence>
<reference evidence="2" key="1">
    <citation type="submission" date="2022-07" db="EMBL/GenBank/DDBJ databases">
        <title>Tahibacter sp., a new gammaproteobacterium isolated from the silt sample collected at pig farm.</title>
        <authorList>
            <person name="Chen H."/>
        </authorList>
    </citation>
    <scope>NUCLEOTIDE SEQUENCE</scope>
    <source>
        <strain evidence="2">P2K</strain>
    </source>
</reference>
<dbReference type="Proteomes" id="UP001165498">
    <property type="component" value="Unassembled WGS sequence"/>
</dbReference>
<evidence type="ECO:0000313" key="3">
    <source>
        <dbReference type="Proteomes" id="UP001165498"/>
    </source>
</evidence>
<keyword evidence="3" id="KW-1185">Reference proteome</keyword>
<keyword evidence="1" id="KW-0732">Signal</keyword>
<dbReference type="EMBL" id="JANFQO010000011">
    <property type="protein sequence ID" value="MCQ4165642.1"/>
    <property type="molecule type" value="Genomic_DNA"/>
</dbReference>
<feature type="chain" id="PRO_5045524102" evidence="1">
    <location>
        <begin position="17"/>
        <end position="280"/>
    </location>
</feature>
<dbReference type="PROSITE" id="PS51257">
    <property type="entry name" value="PROKAR_LIPOPROTEIN"/>
    <property type="match status" value="1"/>
</dbReference>
<proteinExistence type="predicted"/>
<comment type="caution">
    <text evidence="2">The sequence shown here is derived from an EMBL/GenBank/DDBJ whole genome shotgun (WGS) entry which is preliminary data.</text>
</comment>
<dbReference type="RefSeq" id="WP_255914833.1">
    <property type="nucleotide sequence ID" value="NZ_JANFQO010000011.1"/>
</dbReference>
<organism evidence="2 3">
    <name type="scientific">Tahibacter harae</name>
    <dbReference type="NCBI Taxonomy" id="2963937"/>
    <lineage>
        <taxon>Bacteria</taxon>
        <taxon>Pseudomonadati</taxon>
        <taxon>Pseudomonadota</taxon>
        <taxon>Gammaproteobacteria</taxon>
        <taxon>Lysobacterales</taxon>
        <taxon>Rhodanobacteraceae</taxon>
        <taxon>Tahibacter</taxon>
    </lineage>
</organism>
<sequence length="280" mass="30015">MQKLALPLLIASLALAACGQSNNNAGPAKPAAQAPLPTSVTGTVSLKVAAPLSPAAQLKLALVNVSLKPEITVAQSTTSPGQLPAQFQLPFEAGKIDPNALYVLNVELTDGERRYVAPRQYPVITKGSSYKVDVVMTPEPTASEKLETEYASLERAIGGMKRAQGSSEDETSTTAWDGFFDKKGLRYIREITDYGDKGRTNFYYAYREDGKVLAVVQERVPAMAEKPNASSRAGWDEAGNLVLKVKKEGGNVGELADADAKALRDRAASKYEVISKRAPK</sequence>
<keyword evidence="2" id="KW-0449">Lipoprotein</keyword>
<dbReference type="Pfam" id="PF09619">
    <property type="entry name" value="YscW"/>
    <property type="match status" value="1"/>
</dbReference>
<protein>
    <submittedName>
        <fullName evidence="2">YbaY family lipoprotein</fullName>
    </submittedName>
</protein>
<feature type="signal peptide" evidence="1">
    <location>
        <begin position="1"/>
        <end position="16"/>
    </location>
</feature>